<sequence>MLWEKTRQAIIYAYRNHADDYDYFMKADDDTYVIVENLRYILSTRIPDEPFFMGRRFIKNSKTTYPSGGAGYVISQAALKIIAKGILEGIEACRNLDIPEDYAFGLCADALGVPIIDSLDEHGFE</sequence>
<organism evidence="13 14">
    <name type="scientific">Hymenolepis diminuta</name>
    <name type="common">Rat tapeworm</name>
    <dbReference type="NCBI Taxonomy" id="6216"/>
    <lineage>
        <taxon>Eukaryota</taxon>
        <taxon>Metazoa</taxon>
        <taxon>Spiralia</taxon>
        <taxon>Lophotrochozoa</taxon>
        <taxon>Platyhelminthes</taxon>
        <taxon>Cestoda</taxon>
        <taxon>Eucestoda</taxon>
        <taxon>Cyclophyllidea</taxon>
        <taxon>Hymenolepididae</taxon>
        <taxon>Hymenolepis</taxon>
    </lineage>
</organism>
<dbReference type="PANTHER" id="PTHR23033">
    <property type="entry name" value="BETA1,3-GALACTOSYLTRANSFERASE"/>
    <property type="match status" value="1"/>
</dbReference>
<keyword evidence="14" id="KW-1185">Reference proteome</keyword>
<reference evidence="13 14" key="1">
    <citation type="submission" date="2019-07" db="EMBL/GenBank/DDBJ databases">
        <authorList>
            <person name="Jastrzebski P J."/>
            <person name="Paukszto L."/>
            <person name="Jastrzebski P J."/>
        </authorList>
    </citation>
    <scope>NUCLEOTIDE SEQUENCE [LARGE SCALE GENOMIC DNA]</scope>
    <source>
        <strain evidence="13 14">WMS-il1</strain>
    </source>
</reference>
<dbReference type="InterPro" id="IPR003378">
    <property type="entry name" value="Fringe-like_glycosylTrfase"/>
</dbReference>
<proteinExistence type="inferred from homology"/>
<evidence type="ECO:0000256" key="7">
    <source>
        <dbReference type="ARBA" id="ARBA00022692"/>
    </source>
</evidence>
<dbReference type="UniPathway" id="UPA00378"/>
<dbReference type="Proteomes" id="UP000321570">
    <property type="component" value="Unassembled WGS sequence"/>
</dbReference>
<evidence type="ECO:0000256" key="5">
    <source>
        <dbReference type="ARBA" id="ARBA00022676"/>
    </source>
</evidence>
<name>A0A564YUP3_HYMDI</name>
<keyword evidence="9" id="KW-0735">Signal-anchor</keyword>
<evidence type="ECO:0000256" key="10">
    <source>
        <dbReference type="ARBA" id="ARBA00022989"/>
    </source>
</evidence>
<keyword evidence="8" id="KW-0547">Nucleotide-binding</keyword>
<evidence type="ECO:0000313" key="13">
    <source>
        <dbReference type="EMBL" id="VUZ50997.1"/>
    </source>
</evidence>
<feature type="domain" description="Fringe-like glycosyltransferase" evidence="12">
    <location>
        <begin position="18"/>
        <end position="118"/>
    </location>
</feature>
<comment type="subcellular location">
    <subcellularLocation>
        <location evidence="1">Membrane</location>
        <topology evidence="1">Single-pass type II membrane protein</topology>
    </subcellularLocation>
</comment>
<evidence type="ECO:0000256" key="9">
    <source>
        <dbReference type="ARBA" id="ARBA00022968"/>
    </source>
</evidence>
<evidence type="ECO:0000256" key="6">
    <source>
        <dbReference type="ARBA" id="ARBA00022679"/>
    </source>
</evidence>
<dbReference type="PANTHER" id="PTHR23033:SF8">
    <property type="entry name" value="HEXOSYLTRANSFERASE"/>
    <property type="match status" value="1"/>
</dbReference>
<keyword evidence="6" id="KW-0808">Transferase</keyword>
<dbReference type="Pfam" id="PF02434">
    <property type="entry name" value="Fringe"/>
    <property type="match status" value="1"/>
</dbReference>
<dbReference type="Gene3D" id="3.90.550.50">
    <property type="match status" value="1"/>
</dbReference>
<evidence type="ECO:0000256" key="4">
    <source>
        <dbReference type="ARBA" id="ARBA00012557"/>
    </source>
</evidence>
<dbReference type="EC" id="2.4.1.122" evidence="4"/>
<comment type="similarity">
    <text evidence="3">Belongs to the glycosyltransferase 31 family. Beta3-Gal-T subfamily.</text>
</comment>
<gene>
    <name evidence="13" type="ORF">WMSIL1_LOCUS9703</name>
</gene>
<dbReference type="AlphaFoldDB" id="A0A564YUP3"/>
<dbReference type="GO" id="GO:0016263">
    <property type="term" value="F:glycoprotein-N-acetylgalactosamine 3-beta-galactosyltransferase activity"/>
    <property type="evidence" value="ECO:0007669"/>
    <property type="project" value="UniProtKB-EC"/>
</dbReference>
<protein>
    <recommendedName>
        <fullName evidence="4">N-acetylgalactosaminide beta-1,3-galactosyltransferase</fullName>
        <ecNumber evidence="4">2.4.1.122</ecNumber>
    </recommendedName>
</protein>
<keyword evidence="5" id="KW-0328">Glycosyltransferase</keyword>
<evidence type="ECO:0000256" key="2">
    <source>
        <dbReference type="ARBA" id="ARBA00004922"/>
    </source>
</evidence>
<keyword evidence="11" id="KW-0472">Membrane</keyword>
<evidence type="ECO:0000256" key="3">
    <source>
        <dbReference type="ARBA" id="ARBA00006462"/>
    </source>
</evidence>
<dbReference type="EMBL" id="CABIJS010000410">
    <property type="protein sequence ID" value="VUZ50997.1"/>
    <property type="molecule type" value="Genomic_DNA"/>
</dbReference>
<comment type="pathway">
    <text evidence="2">Protein modification; protein glycosylation.</text>
</comment>
<dbReference type="InterPro" id="IPR026050">
    <property type="entry name" value="C1GALT1/C1GALT1_chp1"/>
</dbReference>
<evidence type="ECO:0000313" key="14">
    <source>
        <dbReference type="Proteomes" id="UP000321570"/>
    </source>
</evidence>
<accession>A0A564YUP3</accession>
<evidence type="ECO:0000256" key="1">
    <source>
        <dbReference type="ARBA" id="ARBA00004606"/>
    </source>
</evidence>
<evidence type="ECO:0000256" key="11">
    <source>
        <dbReference type="ARBA" id="ARBA00023136"/>
    </source>
</evidence>
<feature type="non-terminal residue" evidence="13">
    <location>
        <position position="125"/>
    </location>
</feature>
<dbReference type="GO" id="GO:0000166">
    <property type="term" value="F:nucleotide binding"/>
    <property type="evidence" value="ECO:0007669"/>
    <property type="project" value="UniProtKB-KW"/>
</dbReference>
<keyword evidence="7" id="KW-0812">Transmembrane</keyword>
<dbReference type="GO" id="GO:0016020">
    <property type="term" value="C:membrane"/>
    <property type="evidence" value="ECO:0007669"/>
    <property type="project" value="UniProtKB-SubCell"/>
</dbReference>
<evidence type="ECO:0000256" key="8">
    <source>
        <dbReference type="ARBA" id="ARBA00022741"/>
    </source>
</evidence>
<evidence type="ECO:0000259" key="12">
    <source>
        <dbReference type="Pfam" id="PF02434"/>
    </source>
</evidence>
<keyword evidence="10" id="KW-1133">Transmembrane helix</keyword>